<dbReference type="Pfam" id="PF26054">
    <property type="entry name" value="PHD_G2E3"/>
    <property type="match status" value="1"/>
</dbReference>
<evidence type="ECO:0000313" key="3">
    <source>
        <dbReference type="Proteomes" id="UP000694560"/>
    </source>
</evidence>
<reference evidence="2" key="1">
    <citation type="submission" date="2025-08" db="UniProtKB">
        <authorList>
            <consortium name="Ensembl"/>
        </authorList>
    </citation>
    <scope>IDENTIFICATION</scope>
</reference>
<dbReference type="GO" id="GO:0005634">
    <property type="term" value="C:nucleus"/>
    <property type="evidence" value="ECO:0007669"/>
    <property type="project" value="TreeGrafter"/>
</dbReference>
<accession>A0A8C5UB98</accession>
<sequence length="232" mass="25431">MLQAESPAEALTAAAVGCVPAVCMLCLRAEADPDTCGDKWQKQGICAHVFCLVSSPLLFHSILPPSFSQRQRSSGILGFLPRDIQHAVRRALRAGALFFQCPLCRNDEAFPVEMFVMGIRVPFRQPTWEDNDAFAELGERHGRCNARKCLHPRGREEADEEGPWELLLCSSCAAEGTHRRCAGLRKKTLTWECDSCAGLGTGMSTDQQQCPACSIGAVAGTFIAGQQPWHRQ</sequence>
<organism evidence="2 3">
    <name type="scientific">Malurus cyaneus samueli</name>
    <dbReference type="NCBI Taxonomy" id="2593467"/>
    <lineage>
        <taxon>Eukaryota</taxon>
        <taxon>Metazoa</taxon>
        <taxon>Chordata</taxon>
        <taxon>Craniata</taxon>
        <taxon>Vertebrata</taxon>
        <taxon>Euteleostomi</taxon>
        <taxon>Archelosauria</taxon>
        <taxon>Archosauria</taxon>
        <taxon>Dinosauria</taxon>
        <taxon>Saurischia</taxon>
        <taxon>Theropoda</taxon>
        <taxon>Coelurosauria</taxon>
        <taxon>Aves</taxon>
        <taxon>Neognathae</taxon>
        <taxon>Neoaves</taxon>
        <taxon>Telluraves</taxon>
        <taxon>Australaves</taxon>
        <taxon>Passeriformes</taxon>
        <taxon>Meliphagoidea</taxon>
        <taxon>Maluridae</taxon>
        <taxon>Malurus</taxon>
    </lineage>
</organism>
<proteinExistence type="predicted"/>
<dbReference type="Proteomes" id="UP000694560">
    <property type="component" value="Unplaced"/>
</dbReference>
<feature type="domain" description="PHF7/G2E3-like PHD zinc finger" evidence="1">
    <location>
        <begin position="139"/>
        <end position="197"/>
    </location>
</feature>
<dbReference type="PANTHER" id="PTHR12420">
    <property type="entry name" value="PHD FINGER PROTEIN"/>
    <property type="match status" value="1"/>
</dbReference>
<dbReference type="Gene3D" id="3.30.40.10">
    <property type="entry name" value="Zinc/RING finger domain, C3HC4 (zinc finger)"/>
    <property type="match status" value="1"/>
</dbReference>
<reference evidence="2" key="2">
    <citation type="submission" date="2025-09" db="UniProtKB">
        <authorList>
            <consortium name="Ensembl"/>
        </authorList>
    </citation>
    <scope>IDENTIFICATION</scope>
</reference>
<dbReference type="Ensembl" id="ENSMCST00000019964.1">
    <property type="protein sequence ID" value="ENSMCSP00000019473.1"/>
    <property type="gene ID" value="ENSMCSG00000013661.1"/>
</dbReference>
<dbReference type="InterPro" id="IPR011011">
    <property type="entry name" value="Znf_FYVE_PHD"/>
</dbReference>
<dbReference type="AlphaFoldDB" id="A0A8C5UB98"/>
<dbReference type="OrthoDB" id="512616at2759"/>
<evidence type="ECO:0000259" key="1">
    <source>
        <dbReference type="Pfam" id="PF26054"/>
    </source>
</evidence>
<evidence type="ECO:0000313" key="2">
    <source>
        <dbReference type="Ensembl" id="ENSMCSP00000019473.1"/>
    </source>
</evidence>
<dbReference type="PANTHER" id="PTHR12420:SF47">
    <property type="entry name" value="PHD FINGER PROTEIN 7"/>
    <property type="match status" value="1"/>
</dbReference>
<keyword evidence="3" id="KW-1185">Reference proteome</keyword>
<dbReference type="SUPFAM" id="SSF57903">
    <property type="entry name" value="FYVE/PHD zinc finger"/>
    <property type="match status" value="1"/>
</dbReference>
<dbReference type="InterPro" id="IPR051188">
    <property type="entry name" value="PHD-type_Zinc_Finger"/>
</dbReference>
<protein>
    <recommendedName>
        <fullName evidence="1">PHF7/G2E3-like PHD zinc finger domain-containing protein</fullName>
    </recommendedName>
</protein>
<dbReference type="InterPro" id="IPR059102">
    <property type="entry name" value="PHD_PHF7/G2E3-like"/>
</dbReference>
<name>A0A8C5UB98_9PASS</name>
<dbReference type="InterPro" id="IPR013083">
    <property type="entry name" value="Znf_RING/FYVE/PHD"/>
</dbReference>